<gene>
    <name evidence="2" type="primary">LOC109683472</name>
</gene>
<feature type="region of interest" description="Disordered" evidence="1">
    <location>
        <begin position="204"/>
        <end position="226"/>
    </location>
</feature>
<feature type="region of interest" description="Disordered" evidence="1">
    <location>
        <begin position="1"/>
        <end position="125"/>
    </location>
</feature>
<dbReference type="AlphaFoldDB" id="A0A8B7U5A5"/>
<protein>
    <submittedName>
        <fullName evidence="2">Uncharacterized protein LOC109683472</fullName>
    </submittedName>
</protein>
<dbReference type="RefSeq" id="XP_020014918.1">
    <property type="nucleotide sequence ID" value="XM_020159329.1"/>
</dbReference>
<feature type="compositionally biased region" description="Polar residues" evidence="1">
    <location>
        <begin position="263"/>
        <end position="282"/>
    </location>
</feature>
<evidence type="ECO:0000256" key="1">
    <source>
        <dbReference type="SAM" id="MobiDB-lite"/>
    </source>
</evidence>
<organism evidence="2">
    <name type="scientific">Castor canadensis</name>
    <name type="common">American beaver</name>
    <dbReference type="NCBI Taxonomy" id="51338"/>
    <lineage>
        <taxon>Eukaryota</taxon>
        <taxon>Metazoa</taxon>
        <taxon>Chordata</taxon>
        <taxon>Craniata</taxon>
        <taxon>Vertebrata</taxon>
        <taxon>Euteleostomi</taxon>
        <taxon>Mammalia</taxon>
        <taxon>Eutheria</taxon>
        <taxon>Euarchontoglires</taxon>
        <taxon>Glires</taxon>
        <taxon>Rodentia</taxon>
        <taxon>Castorimorpha</taxon>
        <taxon>Castoridae</taxon>
        <taxon>Castor</taxon>
    </lineage>
</organism>
<proteinExistence type="predicted"/>
<name>A0A8B7U5A5_CASCN</name>
<feature type="compositionally biased region" description="Acidic residues" evidence="1">
    <location>
        <begin position="91"/>
        <end position="104"/>
    </location>
</feature>
<sequence>MFSSNPEVPSEHISQRDPPVQPPVPNWCQEKMEESTNLSLRFPPQREETTRYRSLGLEGLPSSEADDQSHPQCLFLCLAEPPKLERGTGSPEDEEPREQEEGEEKEVLPGEGGTPPTPCLLPRGGGEEPLLTRSCLLPLGGVPLPPKLDLSGAEGSVCLLEVWEEGLYPVPLSRHTEVVGRGLPLSRKAESRWDPLRSLERPPLSYSGGRDLEDQGFKTNPDKWANSSQEPILKKSVMAKYKTRTKVRNLEMRSPVGMGWEAQQPSSTLRGLSLSPNQQLGSSHPRVSPGRERGGGRRDALNGKIGASRCGISAASGAACDVPDH</sequence>
<feature type="region of interest" description="Disordered" evidence="1">
    <location>
        <begin position="261"/>
        <end position="306"/>
    </location>
</feature>
<feature type="compositionally biased region" description="Basic and acidic residues" evidence="1">
    <location>
        <begin position="289"/>
        <end position="301"/>
    </location>
</feature>
<accession>A0A8B7U5A5</accession>
<dbReference type="KEGG" id="ccan:109683472"/>
<reference evidence="2" key="1">
    <citation type="submission" date="2025-08" db="UniProtKB">
        <authorList>
            <consortium name="RefSeq"/>
        </authorList>
    </citation>
    <scope>IDENTIFICATION</scope>
    <source>
        <tissue evidence="2">Leukocyte</tissue>
    </source>
</reference>
<evidence type="ECO:0000313" key="2">
    <source>
        <dbReference type="RefSeq" id="XP_020014918.1"/>
    </source>
</evidence>